<evidence type="ECO:0000259" key="1">
    <source>
        <dbReference type="Pfam" id="PF12728"/>
    </source>
</evidence>
<accession>A0A846W105</accession>
<dbReference type="Gene3D" id="1.10.10.10">
    <property type="entry name" value="Winged helix-like DNA-binding domain superfamily/Winged helix DNA-binding domain"/>
    <property type="match status" value="1"/>
</dbReference>
<organism evidence="2 3">
    <name type="scientific">Nocardia coubleae</name>
    <dbReference type="NCBI Taxonomy" id="356147"/>
    <lineage>
        <taxon>Bacteria</taxon>
        <taxon>Bacillati</taxon>
        <taxon>Actinomycetota</taxon>
        <taxon>Actinomycetes</taxon>
        <taxon>Mycobacteriales</taxon>
        <taxon>Nocardiaceae</taxon>
        <taxon>Nocardia</taxon>
    </lineage>
</organism>
<dbReference type="AlphaFoldDB" id="A0A846W105"/>
<name>A0A846W105_9NOCA</name>
<dbReference type="InterPro" id="IPR036388">
    <property type="entry name" value="WH-like_DNA-bd_sf"/>
</dbReference>
<dbReference type="SUPFAM" id="SSF46955">
    <property type="entry name" value="Putative DNA-binding domain"/>
    <property type="match status" value="1"/>
</dbReference>
<feature type="domain" description="Helix-turn-helix" evidence="1">
    <location>
        <begin position="10"/>
        <end position="57"/>
    </location>
</feature>
<dbReference type="Pfam" id="PF12728">
    <property type="entry name" value="HTH_17"/>
    <property type="match status" value="1"/>
</dbReference>
<proteinExistence type="predicted"/>
<keyword evidence="3" id="KW-1185">Reference proteome</keyword>
<reference evidence="2 3" key="1">
    <citation type="submission" date="2020-04" db="EMBL/GenBank/DDBJ databases">
        <title>MicrobeNet Type strains.</title>
        <authorList>
            <person name="Nicholson A.C."/>
        </authorList>
    </citation>
    <scope>NUCLEOTIDE SEQUENCE [LARGE SCALE GENOMIC DNA]</scope>
    <source>
        <strain evidence="2 3">DSM 44960</strain>
    </source>
</reference>
<evidence type="ECO:0000313" key="2">
    <source>
        <dbReference type="EMBL" id="NKX86822.1"/>
    </source>
</evidence>
<sequence>MSVRHDDETWLTSVELAARLQISARTLDSWATTGTGPRHARLGRHRRYRLADIRTWESQRLDATVTGHPTR</sequence>
<dbReference type="InterPro" id="IPR041657">
    <property type="entry name" value="HTH_17"/>
</dbReference>
<evidence type="ECO:0000313" key="3">
    <source>
        <dbReference type="Proteomes" id="UP000572007"/>
    </source>
</evidence>
<gene>
    <name evidence="2" type="ORF">HGA10_05780</name>
</gene>
<comment type="caution">
    <text evidence="2">The sequence shown here is derived from an EMBL/GenBank/DDBJ whole genome shotgun (WGS) entry which is preliminary data.</text>
</comment>
<dbReference type="InterPro" id="IPR009061">
    <property type="entry name" value="DNA-bd_dom_put_sf"/>
</dbReference>
<dbReference type="EMBL" id="JAAXOM010000001">
    <property type="protein sequence ID" value="NKX86822.1"/>
    <property type="molecule type" value="Genomic_DNA"/>
</dbReference>
<protein>
    <submittedName>
        <fullName evidence="2">Helix-turn-helix domain-containing protein</fullName>
    </submittedName>
</protein>
<dbReference type="Proteomes" id="UP000572007">
    <property type="component" value="Unassembled WGS sequence"/>
</dbReference>